<evidence type="ECO:0000313" key="2">
    <source>
        <dbReference type="Proteomes" id="UP000095601"/>
    </source>
</evidence>
<accession>A0A1E5UGU6</accession>
<dbReference type="Proteomes" id="UP000095601">
    <property type="component" value="Unassembled WGS sequence"/>
</dbReference>
<sequence length="133" mass="15432">MKNYFFLLLILLLTSCKSKIIETTSPDYYFTFGNIDFIPSTKWTKVDNNIATFSLGFVKGDCCGSVPNPEVMKSKIIGDTIFYTSGKNYIVDCERRFGTCGANPKFVINIKKYPNYQKLKWKLVNEREFYNLR</sequence>
<gene>
    <name evidence="1" type="ORF">BHF72_1301</name>
</gene>
<name>A0A1E5UGU6_9FLAO</name>
<organism evidence="1 2">
    <name type="scientific">Cloacibacterium normanense</name>
    <dbReference type="NCBI Taxonomy" id="237258"/>
    <lineage>
        <taxon>Bacteria</taxon>
        <taxon>Pseudomonadati</taxon>
        <taxon>Bacteroidota</taxon>
        <taxon>Flavobacteriia</taxon>
        <taxon>Flavobacteriales</taxon>
        <taxon>Weeksellaceae</taxon>
    </lineage>
</organism>
<proteinExistence type="predicted"/>
<keyword evidence="2" id="KW-1185">Reference proteome</keyword>
<dbReference type="OrthoDB" id="1371975at2"/>
<evidence type="ECO:0000313" key="1">
    <source>
        <dbReference type="EMBL" id="OEL12113.1"/>
    </source>
</evidence>
<comment type="caution">
    <text evidence="1">The sequence shown here is derived from an EMBL/GenBank/DDBJ whole genome shotgun (WGS) entry which is preliminary data.</text>
</comment>
<dbReference type="EMBL" id="MKGI01000011">
    <property type="protein sequence ID" value="OEL12113.1"/>
    <property type="molecule type" value="Genomic_DNA"/>
</dbReference>
<reference evidence="1 2" key="1">
    <citation type="submission" date="2016-09" db="EMBL/GenBank/DDBJ databases">
        <authorList>
            <person name="Capua I."/>
            <person name="De Benedictis P."/>
            <person name="Joannis T."/>
            <person name="Lombin L.H."/>
            <person name="Cattoli G."/>
        </authorList>
    </citation>
    <scope>NUCLEOTIDE SEQUENCE [LARGE SCALE GENOMIC DNA]</scope>
    <source>
        <strain evidence="1 2">NRS-1</strain>
    </source>
</reference>
<protein>
    <recommendedName>
        <fullName evidence="3">Lipoprotein</fullName>
    </recommendedName>
</protein>
<evidence type="ECO:0008006" key="3">
    <source>
        <dbReference type="Google" id="ProtNLM"/>
    </source>
</evidence>
<dbReference type="RefSeq" id="WP_069796951.1">
    <property type="nucleotide sequence ID" value="NZ_CP034157.1"/>
</dbReference>
<dbReference type="AlphaFoldDB" id="A0A1E5UGU6"/>
<dbReference type="PROSITE" id="PS51257">
    <property type="entry name" value="PROKAR_LIPOPROTEIN"/>
    <property type="match status" value="1"/>
</dbReference>
<dbReference type="KEGG" id="cnr:EB819_07095"/>